<dbReference type="PROSITE" id="PS50088">
    <property type="entry name" value="ANK_REPEAT"/>
    <property type="match status" value="1"/>
</dbReference>
<name>A0A5N5WKR0_9EURO</name>
<dbReference type="SMART" id="SM00248">
    <property type="entry name" value="ANK"/>
    <property type="match status" value="3"/>
</dbReference>
<accession>A0A5N5WKR0</accession>
<evidence type="ECO:0000313" key="3">
    <source>
        <dbReference type="EMBL" id="KAB8067894.1"/>
    </source>
</evidence>
<evidence type="ECO:0000256" key="2">
    <source>
        <dbReference type="SAM" id="MobiDB-lite"/>
    </source>
</evidence>
<evidence type="ECO:0000256" key="1">
    <source>
        <dbReference type="PROSITE-ProRule" id="PRU00023"/>
    </source>
</evidence>
<gene>
    <name evidence="3" type="ORF">BDV29DRAFT_162915</name>
</gene>
<dbReference type="SUPFAM" id="SSF48403">
    <property type="entry name" value="Ankyrin repeat"/>
    <property type="match status" value="1"/>
</dbReference>
<evidence type="ECO:0008006" key="5">
    <source>
        <dbReference type="Google" id="ProtNLM"/>
    </source>
</evidence>
<dbReference type="Pfam" id="PF12796">
    <property type="entry name" value="Ank_2"/>
    <property type="match status" value="1"/>
</dbReference>
<feature type="region of interest" description="Disordered" evidence="2">
    <location>
        <begin position="1"/>
        <end position="24"/>
    </location>
</feature>
<dbReference type="InterPro" id="IPR036770">
    <property type="entry name" value="Ankyrin_rpt-contain_sf"/>
</dbReference>
<dbReference type="Proteomes" id="UP000326565">
    <property type="component" value="Unassembled WGS sequence"/>
</dbReference>
<reference evidence="3 4" key="1">
    <citation type="submission" date="2019-04" db="EMBL/GenBank/DDBJ databases">
        <title>Friends and foes A comparative genomics study of 23 Aspergillus species from section Flavi.</title>
        <authorList>
            <consortium name="DOE Joint Genome Institute"/>
            <person name="Kjaerbolling I."/>
            <person name="Vesth T."/>
            <person name="Frisvad J.C."/>
            <person name="Nybo J.L."/>
            <person name="Theobald S."/>
            <person name="Kildgaard S."/>
            <person name="Isbrandt T."/>
            <person name="Kuo A."/>
            <person name="Sato A."/>
            <person name="Lyhne E.K."/>
            <person name="Kogle M.E."/>
            <person name="Wiebenga A."/>
            <person name="Kun R.S."/>
            <person name="Lubbers R.J."/>
            <person name="Makela M.R."/>
            <person name="Barry K."/>
            <person name="Chovatia M."/>
            <person name="Clum A."/>
            <person name="Daum C."/>
            <person name="Haridas S."/>
            <person name="He G."/>
            <person name="LaButti K."/>
            <person name="Lipzen A."/>
            <person name="Mondo S."/>
            <person name="Riley R."/>
            <person name="Salamov A."/>
            <person name="Simmons B.A."/>
            <person name="Magnuson J.K."/>
            <person name="Henrissat B."/>
            <person name="Mortensen U.H."/>
            <person name="Larsen T.O."/>
            <person name="Devries R.P."/>
            <person name="Grigoriev I.V."/>
            <person name="Machida M."/>
            <person name="Baker S.E."/>
            <person name="Andersen M.R."/>
        </authorList>
    </citation>
    <scope>NUCLEOTIDE SEQUENCE [LARGE SCALE GENOMIC DNA]</scope>
    <source>
        <strain evidence="3 4">CBS 151.66</strain>
    </source>
</reference>
<dbReference type="AlphaFoldDB" id="A0A5N5WKR0"/>
<dbReference type="InterPro" id="IPR002110">
    <property type="entry name" value="Ankyrin_rpt"/>
</dbReference>
<evidence type="ECO:0000313" key="4">
    <source>
        <dbReference type="Proteomes" id="UP000326565"/>
    </source>
</evidence>
<protein>
    <recommendedName>
        <fullName evidence="5">Ankyrin repeat-containing domain protein</fullName>
    </recommendedName>
</protein>
<proteinExistence type="predicted"/>
<keyword evidence="4" id="KW-1185">Reference proteome</keyword>
<feature type="repeat" description="ANK" evidence="1">
    <location>
        <begin position="64"/>
        <end position="96"/>
    </location>
</feature>
<sequence length="318" mass="35891">MRSIFNQGGPTVVQKPTQAAQTSDGNIDDCGELFKAAKEGNILKIKEILDAHPEKINDICKACRSITPVIAAAVSGQEKAVEELCNRGANVEIRDVDSYTIIKLALDAKQRKIADYLVCRYPDMVVTDPRLPKGALWLTNEFWKMSNNIPDEASKPPKNVLDYLLTGDENQYKPVEGRTVSEIYWEHILLRYIGDTPCDIRRNYSDELKMAFVGTFDRLLYKQCGIKESARLLNCVLPTTAYNVYGTHVASDQGWVTERWDYEDKKTKITVPDGIDTFLIDVEKGKIVVMLINYRVYENGAFIDNPERCRLADPCPGV</sequence>
<dbReference type="EMBL" id="ML732434">
    <property type="protein sequence ID" value="KAB8067894.1"/>
    <property type="molecule type" value="Genomic_DNA"/>
</dbReference>
<keyword evidence="1" id="KW-0040">ANK repeat</keyword>
<dbReference type="Gene3D" id="1.25.40.20">
    <property type="entry name" value="Ankyrin repeat-containing domain"/>
    <property type="match status" value="1"/>
</dbReference>
<organism evidence="3 4">
    <name type="scientific">Aspergillus leporis</name>
    <dbReference type="NCBI Taxonomy" id="41062"/>
    <lineage>
        <taxon>Eukaryota</taxon>
        <taxon>Fungi</taxon>
        <taxon>Dikarya</taxon>
        <taxon>Ascomycota</taxon>
        <taxon>Pezizomycotina</taxon>
        <taxon>Eurotiomycetes</taxon>
        <taxon>Eurotiomycetidae</taxon>
        <taxon>Eurotiales</taxon>
        <taxon>Aspergillaceae</taxon>
        <taxon>Aspergillus</taxon>
        <taxon>Aspergillus subgen. Circumdati</taxon>
    </lineage>
</organism>
<dbReference type="OrthoDB" id="341259at2759"/>